<dbReference type="SUPFAM" id="SSF55073">
    <property type="entry name" value="Nucleotide cyclase"/>
    <property type="match status" value="1"/>
</dbReference>
<feature type="transmembrane region" description="Helical" evidence="1">
    <location>
        <begin position="125"/>
        <end position="144"/>
    </location>
</feature>
<dbReference type="PROSITE" id="PS50887">
    <property type="entry name" value="GGDEF"/>
    <property type="match status" value="1"/>
</dbReference>
<dbReference type="SMART" id="SM00267">
    <property type="entry name" value="GGDEF"/>
    <property type="match status" value="1"/>
</dbReference>
<dbReference type="Pfam" id="PF07238">
    <property type="entry name" value="PilZ"/>
    <property type="match status" value="1"/>
</dbReference>
<keyword evidence="6" id="KW-1185">Reference proteome</keyword>
<accession>A0A7V8RG48</accession>
<feature type="domain" description="GGDEF" evidence="4">
    <location>
        <begin position="370"/>
        <end position="504"/>
    </location>
</feature>
<keyword evidence="1" id="KW-0812">Transmembrane</keyword>
<feature type="transmembrane region" description="Helical" evidence="1">
    <location>
        <begin position="95"/>
        <end position="119"/>
    </location>
</feature>
<proteinExistence type="predicted"/>
<dbReference type="EMBL" id="VDES01000003">
    <property type="protein sequence ID" value="MBA1375767.1"/>
    <property type="molecule type" value="Genomic_DNA"/>
</dbReference>
<dbReference type="RefSeq" id="WP_181268219.1">
    <property type="nucleotide sequence ID" value="NZ_BAAAGB010000001.1"/>
</dbReference>
<dbReference type="Gene3D" id="3.30.70.270">
    <property type="match status" value="1"/>
</dbReference>
<dbReference type="SUPFAM" id="SSF55785">
    <property type="entry name" value="PYP-like sensor domain (PAS domain)"/>
    <property type="match status" value="1"/>
</dbReference>
<reference evidence="5 6" key="1">
    <citation type="journal article" date="1994" name="Int. J. Syst. Bacteriol.">
        <title>Phylogenetic positions of novel aerobic, bacteriochlorophyll a-containing bacteria and description of Roseococcus thiosulfatophilus gen. nov., sp. nov., Erythromicrobium ramosum gen. nov., sp. nov., and Erythrobacter litoralis sp. nov.</title>
        <authorList>
            <person name="Yurkov V."/>
            <person name="Stackebrandt E."/>
            <person name="Holmes A."/>
            <person name="Fuerst J.A."/>
            <person name="Hugenholtz P."/>
            <person name="Golecki J."/>
            <person name="Gad'on N."/>
            <person name="Gorlenko V.M."/>
            <person name="Kompantseva E.I."/>
            <person name="Drews G."/>
        </authorList>
    </citation>
    <scope>NUCLEOTIDE SEQUENCE [LARGE SCALE GENOMIC DNA]</scope>
    <source>
        <strain evidence="5 6">KR-99</strain>
    </source>
</reference>
<evidence type="ECO:0000259" key="3">
    <source>
        <dbReference type="PROSITE" id="PS50883"/>
    </source>
</evidence>
<dbReference type="Pfam" id="PF00563">
    <property type="entry name" value="EAL"/>
    <property type="match status" value="1"/>
</dbReference>
<dbReference type="Proteomes" id="UP000589292">
    <property type="component" value="Unassembled WGS sequence"/>
</dbReference>
<dbReference type="Gene3D" id="3.30.450.20">
    <property type="entry name" value="PAS domain"/>
    <property type="match status" value="1"/>
</dbReference>
<dbReference type="SUPFAM" id="SSF141868">
    <property type="entry name" value="EAL domain-like"/>
    <property type="match status" value="1"/>
</dbReference>
<organism evidence="5 6">
    <name type="scientific">Sphingomonas ursincola</name>
    <dbReference type="NCBI Taxonomy" id="56361"/>
    <lineage>
        <taxon>Bacteria</taxon>
        <taxon>Pseudomonadati</taxon>
        <taxon>Pseudomonadota</taxon>
        <taxon>Alphaproteobacteria</taxon>
        <taxon>Sphingomonadales</taxon>
        <taxon>Sphingomonadaceae</taxon>
        <taxon>Sphingomonas</taxon>
    </lineage>
</organism>
<keyword evidence="1" id="KW-1133">Transmembrane helix</keyword>
<dbReference type="Pfam" id="PF08448">
    <property type="entry name" value="PAS_4"/>
    <property type="match status" value="1"/>
</dbReference>
<feature type="domain" description="PAC" evidence="2">
    <location>
        <begin position="287"/>
        <end position="338"/>
    </location>
</feature>
<dbReference type="SMART" id="SM00052">
    <property type="entry name" value="EAL"/>
    <property type="match status" value="1"/>
</dbReference>
<dbReference type="Gene3D" id="3.20.20.450">
    <property type="entry name" value="EAL domain"/>
    <property type="match status" value="1"/>
</dbReference>
<dbReference type="InterPro" id="IPR000160">
    <property type="entry name" value="GGDEF_dom"/>
</dbReference>
<dbReference type="InterPro" id="IPR035919">
    <property type="entry name" value="EAL_sf"/>
</dbReference>
<dbReference type="PANTHER" id="PTHR44757">
    <property type="entry name" value="DIGUANYLATE CYCLASE DGCP"/>
    <property type="match status" value="1"/>
</dbReference>
<feature type="transmembrane region" description="Helical" evidence="1">
    <location>
        <begin position="174"/>
        <end position="191"/>
    </location>
</feature>
<evidence type="ECO:0000259" key="4">
    <source>
        <dbReference type="PROSITE" id="PS50887"/>
    </source>
</evidence>
<dbReference type="PROSITE" id="PS50883">
    <property type="entry name" value="EAL"/>
    <property type="match status" value="1"/>
</dbReference>
<dbReference type="InterPro" id="IPR009875">
    <property type="entry name" value="PilZ_domain"/>
</dbReference>
<gene>
    <name evidence="5" type="ORF">FG486_15590</name>
</gene>
<dbReference type="InterPro" id="IPR035965">
    <property type="entry name" value="PAS-like_dom_sf"/>
</dbReference>
<dbReference type="AlphaFoldDB" id="A0A7V8RG48"/>
<dbReference type="PROSITE" id="PS50113">
    <property type="entry name" value="PAC"/>
    <property type="match status" value="1"/>
</dbReference>
<dbReference type="NCBIfam" id="TIGR00254">
    <property type="entry name" value="GGDEF"/>
    <property type="match status" value="1"/>
</dbReference>
<feature type="domain" description="EAL" evidence="3">
    <location>
        <begin position="513"/>
        <end position="764"/>
    </location>
</feature>
<dbReference type="GO" id="GO:0035438">
    <property type="term" value="F:cyclic-di-GMP binding"/>
    <property type="evidence" value="ECO:0007669"/>
    <property type="project" value="InterPro"/>
</dbReference>
<dbReference type="SUPFAM" id="SSF141371">
    <property type="entry name" value="PilZ domain-like"/>
    <property type="match status" value="1"/>
</dbReference>
<dbReference type="InterPro" id="IPR013656">
    <property type="entry name" value="PAS_4"/>
</dbReference>
<sequence>MHWLMFGQKQSELATGDAPAPAVLSARSLLAICALWPVVMGVRTVAMLLTAAATGFSVASLNLPFVLAAALSILIDLAIFLPGRSDAIRKILGDSFPPMLSAIVCVSTVCFSFAVVSLVAHGQEAGVLIGMMALLGALLPTLAVMVPHRMLMFFACMSTGLGVLLAAWDLRFAVGTLVFLPAMLLIALIRGKDDRDEEAALDQQKLNNERARCLLSDYEKSGRGWFWETDRQGRIVYISAEAVTAIEADPATIIGQPLSSVICSPGADGGGSERTFNFHFSARTAFSDLAVRVAQSEEERAWSLSGAPFYNEFGQFVGFRGHGTDLTEVKRSHEAVTQLARYDNLTGLANRLYIKELFEKALSGHRGEPSPCSLFLLDLDRFKQVNDTLGHPIGDALLKQVSERLKRTIGDSGEVGRLGGDEFQVVLPGIISEDRLADIARSVIINLSHPYMVEGNQIVIGASVGIAIADGRTHSGAETLIRNADLALYSAKENGRGIWKFYSEDMHKVAHERRALEGELRAALQAGGMSIAYQPVVNVATETISGFEALARWNHPVRGPISPGAFVPIAEESGLIMQLGEWVLRTACADAATWPRSVRIAVNVSPMQFADPAFPSIVLNALAQSGLEPERLELEITESVFLDDKLDATRIFERLKGIGVRLALDDFGTGYSALGYLRSAPFDKIKIDQSFVRGASQSGSANSAIIRSIVSLAEALNMETTAEGAETIDELELIRSLGCSHVQGYIYGKPVGLAEATQRLAGVENHVEPVGHKRSRETRYKVLRTIGIYHDGYCYPARIKNISPGGALIEGLWDVPPGTEFEIALGANLKVRAVARWSVEDRCGLQFTVPISLERFRQSSPPQIATGYPEQMRA</sequence>
<dbReference type="InterPro" id="IPR001633">
    <property type="entry name" value="EAL_dom"/>
</dbReference>
<protein>
    <submittedName>
        <fullName evidence="5">EAL domain-containing protein</fullName>
    </submittedName>
</protein>
<dbReference type="PANTHER" id="PTHR44757:SF2">
    <property type="entry name" value="BIOFILM ARCHITECTURE MAINTENANCE PROTEIN MBAA"/>
    <property type="match status" value="1"/>
</dbReference>
<evidence type="ECO:0000256" key="1">
    <source>
        <dbReference type="SAM" id="Phobius"/>
    </source>
</evidence>
<dbReference type="CDD" id="cd01949">
    <property type="entry name" value="GGDEF"/>
    <property type="match status" value="1"/>
</dbReference>
<feature type="transmembrane region" description="Helical" evidence="1">
    <location>
        <begin position="65"/>
        <end position="83"/>
    </location>
</feature>
<dbReference type="Pfam" id="PF00990">
    <property type="entry name" value="GGDEF"/>
    <property type="match status" value="1"/>
</dbReference>
<feature type="transmembrane region" description="Helical" evidence="1">
    <location>
        <begin position="151"/>
        <end position="168"/>
    </location>
</feature>
<dbReference type="InterPro" id="IPR043128">
    <property type="entry name" value="Rev_trsase/Diguanyl_cyclase"/>
</dbReference>
<evidence type="ECO:0000313" key="6">
    <source>
        <dbReference type="Proteomes" id="UP000589292"/>
    </source>
</evidence>
<keyword evidence="1" id="KW-0472">Membrane</keyword>
<comment type="caution">
    <text evidence="5">The sequence shown here is derived from an EMBL/GenBank/DDBJ whole genome shotgun (WGS) entry which is preliminary data.</text>
</comment>
<dbReference type="InterPro" id="IPR029787">
    <property type="entry name" value="Nucleotide_cyclase"/>
</dbReference>
<name>A0A7V8RG48_9SPHN</name>
<evidence type="ECO:0000313" key="5">
    <source>
        <dbReference type="EMBL" id="MBA1375767.1"/>
    </source>
</evidence>
<feature type="transmembrane region" description="Helical" evidence="1">
    <location>
        <begin position="29"/>
        <end position="53"/>
    </location>
</feature>
<dbReference type="InterPro" id="IPR000700">
    <property type="entry name" value="PAS-assoc_C"/>
</dbReference>
<dbReference type="InterPro" id="IPR000014">
    <property type="entry name" value="PAS"/>
</dbReference>
<evidence type="ECO:0000259" key="2">
    <source>
        <dbReference type="PROSITE" id="PS50113"/>
    </source>
</evidence>
<dbReference type="CDD" id="cd00130">
    <property type="entry name" value="PAS"/>
    <property type="match status" value="1"/>
</dbReference>
<dbReference type="InterPro" id="IPR052155">
    <property type="entry name" value="Biofilm_reg_signaling"/>
</dbReference>
<dbReference type="CDD" id="cd01948">
    <property type="entry name" value="EAL"/>
    <property type="match status" value="1"/>
</dbReference>